<dbReference type="Proteomes" id="UP000000657">
    <property type="component" value="Chromosome"/>
</dbReference>
<protein>
    <submittedName>
        <fullName evidence="1">Uncharacterized protein</fullName>
    </submittedName>
</protein>
<organism evidence="1 2">
    <name type="scientific">Frankia alni (strain DSM 45986 / CECT 9034 / ACN14a)</name>
    <dbReference type="NCBI Taxonomy" id="326424"/>
    <lineage>
        <taxon>Bacteria</taxon>
        <taxon>Bacillati</taxon>
        <taxon>Actinomycetota</taxon>
        <taxon>Actinomycetes</taxon>
        <taxon>Frankiales</taxon>
        <taxon>Frankiaceae</taxon>
        <taxon>Frankia</taxon>
    </lineage>
</organism>
<dbReference type="HOGENOM" id="CLU_2584609_0_0_11"/>
<reference evidence="1 2" key="1">
    <citation type="journal article" date="2007" name="Genome Res.">
        <title>Genome characteristics of facultatively symbiotic Frankia sp. strains reflect host range and host plant biogeography.</title>
        <authorList>
            <person name="Normand P."/>
            <person name="Lapierre P."/>
            <person name="Tisa L.S."/>
            <person name="Gogarten J.P."/>
            <person name="Alloisio N."/>
            <person name="Bagnarol E."/>
            <person name="Bassi C.A."/>
            <person name="Berry A.M."/>
            <person name="Bickhart D.M."/>
            <person name="Choisne N."/>
            <person name="Couloux A."/>
            <person name="Cournoyer B."/>
            <person name="Cruveiller S."/>
            <person name="Daubin V."/>
            <person name="Demange N."/>
            <person name="Francino M.P."/>
            <person name="Goltsman E."/>
            <person name="Huang Y."/>
            <person name="Kopp O.R."/>
            <person name="Labarre L."/>
            <person name="Lapidus A."/>
            <person name="Lavire C."/>
            <person name="Marechal J."/>
            <person name="Martinez M."/>
            <person name="Mastronunzio J.E."/>
            <person name="Mullin B.C."/>
            <person name="Niemann J."/>
            <person name="Pujic P."/>
            <person name="Rawnsley T."/>
            <person name="Rouy Z."/>
            <person name="Schenowitz C."/>
            <person name="Sellstedt A."/>
            <person name="Tavares F."/>
            <person name="Tomkins J.P."/>
            <person name="Vallenet D."/>
            <person name="Valverde C."/>
            <person name="Wall L.G."/>
            <person name="Wang Y."/>
            <person name="Medigue C."/>
            <person name="Benson D.R."/>
        </authorList>
    </citation>
    <scope>NUCLEOTIDE SEQUENCE [LARGE SCALE GENOMIC DNA]</scope>
    <source>
        <strain evidence="2">DSM 45986 / CECT 9034 / ACN14a</strain>
    </source>
</reference>
<accession>Q0RTH8</accession>
<dbReference type="AlphaFoldDB" id="Q0RTH8"/>
<keyword evidence="2" id="KW-1185">Reference proteome</keyword>
<evidence type="ECO:0000313" key="2">
    <source>
        <dbReference type="Proteomes" id="UP000000657"/>
    </source>
</evidence>
<gene>
    <name evidence="1" type="ordered locus">FRAAL0445</name>
</gene>
<dbReference type="KEGG" id="fal:FRAAL0445"/>
<name>Q0RTH8_FRAAA</name>
<sequence>MALKSRRTWPVGVRPGIVVLREILSCRRLGVPGDRPKRAAARPPQTGTGPYQNMIVVAEMWARTARSGAYFPDTLRHHTA</sequence>
<evidence type="ECO:0000313" key="1">
    <source>
        <dbReference type="EMBL" id="CAJ59120.1"/>
    </source>
</evidence>
<dbReference type="EMBL" id="CT573213">
    <property type="protein sequence ID" value="CAJ59120.1"/>
    <property type="molecule type" value="Genomic_DNA"/>
</dbReference>
<proteinExistence type="predicted"/>